<protein>
    <submittedName>
        <fullName evidence="7">RNA polymerase sigma factor SigX</fullName>
    </submittedName>
</protein>
<dbReference type="InterPro" id="IPR014284">
    <property type="entry name" value="RNA_pol_sigma-70_dom"/>
</dbReference>
<gene>
    <name evidence="7" type="ORF">CA13_47110</name>
</gene>
<dbReference type="SUPFAM" id="SSF88946">
    <property type="entry name" value="Sigma2 domain of RNA polymerase sigma factors"/>
    <property type="match status" value="1"/>
</dbReference>
<dbReference type="PANTHER" id="PTHR43133:SF51">
    <property type="entry name" value="RNA POLYMERASE SIGMA FACTOR"/>
    <property type="match status" value="1"/>
</dbReference>
<dbReference type="CDD" id="cd06171">
    <property type="entry name" value="Sigma70_r4"/>
    <property type="match status" value="1"/>
</dbReference>
<dbReference type="NCBIfam" id="TIGR02937">
    <property type="entry name" value="sigma70-ECF"/>
    <property type="match status" value="1"/>
</dbReference>
<dbReference type="Gene3D" id="1.10.10.10">
    <property type="entry name" value="Winged helix-like DNA-binding domain superfamily/Winged helix DNA-binding domain"/>
    <property type="match status" value="1"/>
</dbReference>
<comment type="similarity">
    <text evidence="1">Belongs to the sigma-70 factor family. ECF subfamily.</text>
</comment>
<dbReference type="EMBL" id="SJPJ01000001">
    <property type="protein sequence ID" value="TWT83246.1"/>
    <property type="molecule type" value="Genomic_DNA"/>
</dbReference>
<dbReference type="InterPro" id="IPR036388">
    <property type="entry name" value="WH-like_DNA-bd_sf"/>
</dbReference>
<dbReference type="GO" id="GO:0003677">
    <property type="term" value="F:DNA binding"/>
    <property type="evidence" value="ECO:0007669"/>
    <property type="project" value="InterPro"/>
</dbReference>
<evidence type="ECO:0000256" key="4">
    <source>
        <dbReference type="ARBA" id="ARBA00023163"/>
    </source>
</evidence>
<feature type="compositionally biased region" description="Polar residues" evidence="5">
    <location>
        <begin position="171"/>
        <end position="191"/>
    </location>
</feature>
<dbReference type="Pfam" id="PF08281">
    <property type="entry name" value="Sigma70_r4_2"/>
    <property type="match status" value="1"/>
</dbReference>
<keyword evidence="4" id="KW-0804">Transcription</keyword>
<keyword evidence="8" id="KW-1185">Reference proteome</keyword>
<comment type="caution">
    <text evidence="7">The sequence shown here is derived from an EMBL/GenBank/DDBJ whole genome shotgun (WGS) entry which is preliminary data.</text>
</comment>
<keyword evidence="3" id="KW-0731">Sigma factor</keyword>
<name>A0A5C5Z842_9BACT</name>
<evidence type="ECO:0000313" key="8">
    <source>
        <dbReference type="Proteomes" id="UP000315010"/>
    </source>
</evidence>
<dbReference type="PANTHER" id="PTHR43133">
    <property type="entry name" value="RNA POLYMERASE ECF-TYPE SIGMA FACTO"/>
    <property type="match status" value="1"/>
</dbReference>
<dbReference type="Proteomes" id="UP000315010">
    <property type="component" value="Unassembled WGS sequence"/>
</dbReference>
<dbReference type="InterPro" id="IPR013324">
    <property type="entry name" value="RNA_pol_sigma_r3/r4-like"/>
</dbReference>
<dbReference type="AlphaFoldDB" id="A0A5C5Z842"/>
<sequence>MDIPVRPNLDTGSFVAKKSRTLRPTRTDSRDNACDSGLVYLLLIKACETTWASAFGGSFVDLDSSFRFGVVLVSLSEVDRQLLQRCLDRAPRAWQNFVDRFLGLAVHVANHTAESRGITLDESTRDDLVSEVFLAIIADDLGVLRRFRRNCSLATYLTVISRRVIARRLTASQKTPQPTAQVESASPSGNGHHSRIENSEEVQQLMLRLDPQEANVVRMYHLEGKTYQEISQVVGMSENSIGPVLSRARAKMRGTSGTTSSS</sequence>
<dbReference type="GO" id="GO:0006352">
    <property type="term" value="P:DNA-templated transcription initiation"/>
    <property type="evidence" value="ECO:0007669"/>
    <property type="project" value="InterPro"/>
</dbReference>
<evidence type="ECO:0000256" key="1">
    <source>
        <dbReference type="ARBA" id="ARBA00010641"/>
    </source>
</evidence>
<evidence type="ECO:0000259" key="6">
    <source>
        <dbReference type="Pfam" id="PF08281"/>
    </source>
</evidence>
<evidence type="ECO:0000313" key="7">
    <source>
        <dbReference type="EMBL" id="TWT83246.1"/>
    </source>
</evidence>
<feature type="region of interest" description="Disordered" evidence="5">
    <location>
        <begin position="171"/>
        <end position="195"/>
    </location>
</feature>
<organism evidence="7 8">
    <name type="scientific">Novipirellula herctigrandis</name>
    <dbReference type="NCBI Taxonomy" id="2527986"/>
    <lineage>
        <taxon>Bacteria</taxon>
        <taxon>Pseudomonadati</taxon>
        <taxon>Planctomycetota</taxon>
        <taxon>Planctomycetia</taxon>
        <taxon>Pirellulales</taxon>
        <taxon>Pirellulaceae</taxon>
        <taxon>Novipirellula</taxon>
    </lineage>
</organism>
<evidence type="ECO:0000256" key="2">
    <source>
        <dbReference type="ARBA" id="ARBA00023015"/>
    </source>
</evidence>
<reference evidence="7 8" key="1">
    <citation type="submission" date="2019-02" db="EMBL/GenBank/DDBJ databases">
        <title>Deep-cultivation of Planctomycetes and their phenomic and genomic characterization uncovers novel biology.</title>
        <authorList>
            <person name="Wiegand S."/>
            <person name="Jogler M."/>
            <person name="Boedeker C."/>
            <person name="Pinto D."/>
            <person name="Vollmers J."/>
            <person name="Rivas-Marin E."/>
            <person name="Kohn T."/>
            <person name="Peeters S.H."/>
            <person name="Heuer A."/>
            <person name="Rast P."/>
            <person name="Oberbeckmann S."/>
            <person name="Bunk B."/>
            <person name="Jeske O."/>
            <person name="Meyerdierks A."/>
            <person name="Storesund J.E."/>
            <person name="Kallscheuer N."/>
            <person name="Luecker S."/>
            <person name="Lage O.M."/>
            <person name="Pohl T."/>
            <person name="Merkel B.J."/>
            <person name="Hornburger P."/>
            <person name="Mueller R.-W."/>
            <person name="Bruemmer F."/>
            <person name="Labrenz M."/>
            <person name="Spormann A.M."/>
            <person name="Op Den Camp H."/>
            <person name="Overmann J."/>
            <person name="Amann R."/>
            <person name="Jetten M.S.M."/>
            <person name="Mascher T."/>
            <person name="Medema M.H."/>
            <person name="Devos D.P."/>
            <person name="Kaster A.-K."/>
            <person name="Ovreas L."/>
            <person name="Rohde M."/>
            <person name="Galperin M.Y."/>
            <person name="Jogler C."/>
        </authorList>
    </citation>
    <scope>NUCLEOTIDE SEQUENCE [LARGE SCALE GENOMIC DNA]</scope>
    <source>
        <strain evidence="7 8">CA13</strain>
    </source>
</reference>
<accession>A0A5C5Z842</accession>
<dbReference type="InterPro" id="IPR013325">
    <property type="entry name" value="RNA_pol_sigma_r2"/>
</dbReference>
<keyword evidence="2" id="KW-0805">Transcription regulation</keyword>
<dbReference type="SUPFAM" id="SSF88659">
    <property type="entry name" value="Sigma3 and sigma4 domains of RNA polymerase sigma factors"/>
    <property type="match status" value="1"/>
</dbReference>
<evidence type="ECO:0000256" key="5">
    <source>
        <dbReference type="SAM" id="MobiDB-lite"/>
    </source>
</evidence>
<dbReference type="GO" id="GO:0016987">
    <property type="term" value="F:sigma factor activity"/>
    <property type="evidence" value="ECO:0007669"/>
    <property type="project" value="UniProtKB-KW"/>
</dbReference>
<dbReference type="InterPro" id="IPR039425">
    <property type="entry name" value="RNA_pol_sigma-70-like"/>
</dbReference>
<feature type="domain" description="RNA polymerase sigma factor 70 region 4 type 2" evidence="6">
    <location>
        <begin position="200"/>
        <end position="252"/>
    </location>
</feature>
<evidence type="ECO:0000256" key="3">
    <source>
        <dbReference type="ARBA" id="ARBA00023082"/>
    </source>
</evidence>
<dbReference type="Gene3D" id="1.10.1740.10">
    <property type="match status" value="1"/>
</dbReference>
<dbReference type="InterPro" id="IPR013249">
    <property type="entry name" value="RNA_pol_sigma70_r4_t2"/>
</dbReference>
<proteinExistence type="inferred from homology"/>